<dbReference type="Proteomes" id="UP000811899">
    <property type="component" value="Unassembled WGS sequence"/>
</dbReference>
<keyword evidence="3" id="KW-1185">Reference proteome</keyword>
<dbReference type="EMBL" id="JAHCVJ010000012">
    <property type="protein sequence ID" value="MBT0666492.1"/>
    <property type="molecule type" value="Genomic_DNA"/>
</dbReference>
<organism evidence="2 3">
    <name type="scientific">Geoanaerobacter pelophilus</name>
    <dbReference type="NCBI Taxonomy" id="60036"/>
    <lineage>
        <taxon>Bacteria</taxon>
        <taxon>Pseudomonadati</taxon>
        <taxon>Thermodesulfobacteriota</taxon>
        <taxon>Desulfuromonadia</taxon>
        <taxon>Geobacterales</taxon>
        <taxon>Geobacteraceae</taxon>
        <taxon>Geoanaerobacter</taxon>
    </lineage>
</organism>
<reference evidence="2 3" key="1">
    <citation type="submission" date="2021-05" db="EMBL/GenBank/DDBJ databases">
        <title>The draft genome of Geobacter pelophilus DSM 12255.</title>
        <authorList>
            <person name="Xu Z."/>
            <person name="Masuda Y."/>
            <person name="Itoh H."/>
            <person name="Senoo K."/>
        </authorList>
    </citation>
    <scope>NUCLEOTIDE SEQUENCE [LARGE SCALE GENOMIC DNA]</scope>
    <source>
        <strain evidence="2 3">DSM 12255</strain>
    </source>
</reference>
<name>A0AAW4LAC6_9BACT</name>
<evidence type="ECO:0008006" key="4">
    <source>
        <dbReference type="Google" id="ProtNLM"/>
    </source>
</evidence>
<protein>
    <recommendedName>
        <fullName evidence="4">Murein lipoprotein</fullName>
    </recommendedName>
</protein>
<evidence type="ECO:0000313" key="2">
    <source>
        <dbReference type="EMBL" id="MBT0666492.1"/>
    </source>
</evidence>
<evidence type="ECO:0000256" key="1">
    <source>
        <dbReference type="SAM" id="MobiDB-lite"/>
    </source>
</evidence>
<dbReference type="AlphaFoldDB" id="A0AAW4LAC6"/>
<feature type="region of interest" description="Disordered" evidence="1">
    <location>
        <begin position="89"/>
        <end position="116"/>
    </location>
</feature>
<proteinExistence type="predicted"/>
<dbReference type="PROSITE" id="PS51257">
    <property type="entry name" value="PROKAR_LIPOPROTEIN"/>
    <property type="match status" value="1"/>
</dbReference>
<sequence>MKRIAGFIGLMAIAGLSGCATEGFVHSQVDPLAERLGTLEKKVNALEAKPAGLSDAERMAISQADAKAQKALDAVGKLTADADRAEAAAKRAEAAAMEAKKEEKKSEKLFNLEQKK</sequence>
<gene>
    <name evidence="2" type="ORF">KI809_19460</name>
</gene>
<accession>A0AAW4LAC6</accession>
<dbReference type="RefSeq" id="WP_214173260.1">
    <property type="nucleotide sequence ID" value="NZ_JAHCVJ010000012.1"/>
</dbReference>
<comment type="caution">
    <text evidence="2">The sequence shown here is derived from an EMBL/GenBank/DDBJ whole genome shotgun (WGS) entry which is preliminary data.</text>
</comment>
<evidence type="ECO:0000313" key="3">
    <source>
        <dbReference type="Proteomes" id="UP000811899"/>
    </source>
</evidence>